<organism evidence="1 2">
    <name type="scientific">Dongia sedimenti</name>
    <dbReference type="NCBI Taxonomy" id="3064282"/>
    <lineage>
        <taxon>Bacteria</taxon>
        <taxon>Pseudomonadati</taxon>
        <taxon>Pseudomonadota</taxon>
        <taxon>Alphaproteobacteria</taxon>
        <taxon>Rhodospirillales</taxon>
        <taxon>Dongiaceae</taxon>
        <taxon>Dongia</taxon>
    </lineage>
</organism>
<dbReference type="Pfam" id="PF07310">
    <property type="entry name" value="PAS_5"/>
    <property type="match status" value="1"/>
</dbReference>
<accession>A0ABU0YMB2</accession>
<evidence type="ECO:0000313" key="1">
    <source>
        <dbReference type="EMBL" id="MDQ7248868.1"/>
    </source>
</evidence>
<comment type="caution">
    <text evidence="1">The sequence shown here is derived from an EMBL/GenBank/DDBJ whole genome shotgun (WGS) entry which is preliminary data.</text>
</comment>
<protein>
    <submittedName>
        <fullName evidence="1">PAS domain-containing protein</fullName>
    </submittedName>
</protein>
<dbReference type="Proteomes" id="UP001230156">
    <property type="component" value="Unassembled WGS sequence"/>
</dbReference>
<dbReference type="RefSeq" id="WP_379956349.1">
    <property type="nucleotide sequence ID" value="NZ_JAUYVI010000004.1"/>
</dbReference>
<reference evidence="2" key="1">
    <citation type="submission" date="2023-08" db="EMBL/GenBank/DDBJ databases">
        <title>Rhodospirillaceae gen. nov., a novel taxon isolated from the Yangtze River Yuezi River estuary sludge.</title>
        <authorList>
            <person name="Ruan L."/>
        </authorList>
    </citation>
    <scope>NUCLEOTIDE SEQUENCE [LARGE SCALE GENOMIC DNA]</scope>
    <source>
        <strain evidence="2">R-7</strain>
    </source>
</reference>
<evidence type="ECO:0000313" key="2">
    <source>
        <dbReference type="Proteomes" id="UP001230156"/>
    </source>
</evidence>
<sequence length="171" mass="19481">MMASSTSQGGNYPRTTSLEFLQRCRPSTADFYRYWDSKRRGRRMPARSDIDPLEMKPWLTGTALIDVKRSPPGSLVPYELRYRLVGMRPTLLRGRDVTGMRVETGYFGADLAAALENYRLVIEQKTLVYDWDRTPSSDGFARESETLLLPLSSDGETVDMVLVYQEVDTLP</sequence>
<proteinExistence type="predicted"/>
<name>A0ABU0YMB2_9PROT</name>
<keyword evidence="2" id="KW-1185">Reference proteome</keyword>
<gene>
    <name evidence="1" type="ORF">Q8A70_14380</name>
</gene>
<dbReference type="InterPro" id="IPR009922">
    <property type="entry name" value="DUF1457"/>
</dbReference>
<dbReference type="EMBL" id="JAUYVI010000004">
    <property type="protein sequence ID" value="MDQ7248868.1"/>
    <property type="molecule type" value="Genomic_DNA"/>
</dbReference>